<evidence type="ECO:0000259" key="8">
    <source>
        <dbReference type="PROSITE" id="PS50928"/>
    </source>
</evidence>
<sequence length="288" mass="32258">MVRNSLGGKLFNATNVIFLALITLLTLYPFWDSLIVSITPMQESMSSSLHLYPKAITFEAYSYILGLKQLWVSYKVSLIITIFGTAISMIATTLAAYALSKKQLPGGRIIMFMIVFTMMFSGGIIPNYLVVKQLGIINSMWSMMIPAAIQTYNLILMRSFFSSVPESLEESARIDGCHDIGILLRIIVPLSMPAIATISLFYAVSKWNEFFTAVMYVTDKEIWPLQLFMRSMLIDNEAAFQSGGDSPFLLGQSIKMATIMISTIPVMLIYPFFQRYFVQGVTLGAVKE</sequence>
<dbReference type="PROSITE" id="PS50928">
    <property type="entry name" value="ABC_TM1"/>
    <property type="match status" value="1"/>
</dbReference>
<dbReference type="GO" id="GO:0005886">
    <property type="term" value="C:plasma membrane"/>
    <property type="evidence" value="ECO:0007669"/>
    <property type="project" value="UniProtKB-SubCell"/>
</dbReference>
<dbReference type="Pfam" id="PF00528">
    <property type="entry name" value="BPD_transp_1"/>
    <property type="match status" value="1"/>
</dbReference>
<evidence type="ECO:0000256" key="2">
    <source>
        <dbReference type="ARBA" id="ARBA00022448"/>
    </source>
</evidence>
<keyword evidence="6 7" id="KW-0472">Membrane</keyword>
<name>A0A198A9W6_9BACL</name>
<keyword evidence="3" id="KW-1003">Cell membrane</keyword>
<keyword evidence="2 7" id="KW-0813">Transport</keyword>
<evidence type="ECO:0000256" key="7">
    <source>
        <dbReference type="RuleBase" id="RU363032"/>
    </source>
</evidence>
<comment type="similarity">
    <text evidence="7">Belongs to the binding-protein-dependent transport system permease family.</text>
</comment>
<keyword evidence="10" id="KW-1185">Reference proteome</keyword>
<dbReference type="InterPro" id="IPR035906">
    <property type="entry name" value="MetI-like_sf"/>
</dbReference>
<dbReference type="InterPro" id="IPR000515">
    <property type="entry name" value="MetI-like"/>
</dbReference>
<dbReference type="RefSeq" id="WP_068664933.1">
    <property type="nucleotide sequence ID" value="NZ_LYPB01000069.1"/>
</dbReference>
<evidence type="ECO:0000256" key="1">
    <source>
        <dbReference type="ARBA" id="ARBA00004651"/>
    </source>
</evidence>
<evidence type="ECO:0000256" key="3">
    <source>
        <dbReference type="ARBA" id="ARBA00022475"/>
    </source>
</evidence>
<gene>
    <name evidence="9" type="ORF">A8708_28195</name>
</gene>
<proteinExistence type="inferred from homology"/>
<feature type="transmembrane region" description="Helical" evidence="7">
    <location>
        <begin position="182"/>
        <end position="204"/>
    </location>
</feature>
<evidence type="ECO:0000313" key="9">
    <source>
        <dbReference type="EMBL" id="OAS17900.1"/>
    </source>
</evidence>
<reference evidence="9 10" key="1">
    <citation type="submission" date="2016-05" db="EMBL/GenBank/DDBJ databases">
        <title>Paenibacillus sp. 1ZS3-15 nov., isolated from the rhizosphere soil.</title>
        <authorList>
            <person name="Zhang X.X."/>
            <person name="Zhang J."/>
        </authorList>
    </citation>
    <scope>NUCLEOTIDE SEQUENCE [LARGE SCALE GENOMIC DNA]</scope>
    <source>
        <strain evidence="9 10">1ZS3-15</strain>
    </source>
</reference>
<keyword evidence="4 7" id="KW-0812">Transmembrane</keyword>
<protein>
    <submittedName>
        <fullName evidence="9">ABC transporter permease</fullName>
    </submittedName>
</protein>
<dbReference type="CDD" id="cd06261">
    <property type="entry name" value="TM_PBP2"/>
    <property type="match status" value="1"/>
</dbReference>
<accession>A0A198A9W6</accession>
<comment type="caution">
    <text evidence="9">The sequence shown here is derived from an EMBL/GenBank/DDBJ whole genome shotgun (WGS) entry which is preliminary data.</text>
</comment>
<dbReference type="EMBL" id="LYPB01000069">
    <property type="protein sequence ID" value="OAS17900.1"/>
    <property type="molecule type" value="Genomic_DNA"/>
</dbReference>
<feature type="domain" description="ABC transmembrane type-1" evidence="8">
    <location>
        <begin position="74"/>
        <end position="273"/>
    </location>
</feature>
<dbReference type="AlphaFoldDB" id="A0A198A9W6"/>
<evidence type="ECO:0000256" key="4">
    <source>
        <dbReference type="ARBA" id="ARBA00022692"/>
    </source>
</evidence>
<dbReference type="SUPFAM" id="SSF161098">
    <property type="entry name" value="MetI-like"/>
    <property type="match status" value="1"/>
</dbReference>
<dbReference type="OrthoDB" id="9810086at2"/>
<comment type="subcellular location">
    <subcellularLocation>
        <location evidence="1 7">Cell membrane</location>
        <topology evidence="1 7">Multi-pass membrane protein</topology>
    </subcellularLocation>
</comment>
<keyword evidence="5 7" id="KW-1133">Transmembrane helix</keyword>
<feature type="transmembrane region" description="Helical" evidence="7">
    <location>
        <begin position="12"/>
        <end position="31"/>
    </location>
</feature>
<dbReference type="PANTHER" id="PTHR43744:SF9">
    <property type="entry name" value="POLYGALACTURONAN_RHAMNOGALACTURONAN TRANSPORT SYSTEM PERMEASE PROTEIN YTCP"/>
    <property type="match status" value="1"/>
</dbReference>
<feature type="transmembrane region" description="Helical" evidence="7">
    <location>
        <begin position="254"/>
        <end position="273"/>
    </location>
</feature>
<feature type="transmembrane region" description="Helical" evidence="7">
    <location>
        <begin position="76"/>
        <end position="97"/>
    </location>
</feature>
<evidence type="ECO:0000256" key="5">
    <source>
        <dbReference type="ARBA" id="ARBA00022989"/>
    </source>
</evidence>
<evidence type="ECO:0000313" key="10">
    <source>
        <dbReference type="Proteomes" id="UP000078454"/>
    </source>
</evidence>
<dbReference type="Proteomes" id="UP000078454">
    <property type="component" value="Unassembled WGS sequence"/>
</dbReference>
<dbReference type="Gene3D" id="1.10.3720.10">
    <property type="entry name" value="MetI-like"/>
    <property type="match status" value="1"/>
</dbReference>
<dbReference type="STRING" id="1850517.A8708_28195"/>
<dbReference type="PANTHER" id="PTHR43744">
    <property type="entry name" value="ABC TRANSPORTER PERMEASE PROTEIN MG189-RELATED-RELATED"/>
    <property type="match status" value="1"/>
</dbReference>
<evidence type="ECO:0000256" key="6">
    <source>
        <dbReference type="ARBA" id="ARBA00023136"/>
    </source>
</evidence>
<organism evidence="9 10">
    <name type="scientific">Paenibacillus oryzisoli</name>
    <dbReference type="NCBI Taxonomy" id="1850517"/>
    <lineage>
        <taxon>Bacteria</taxon>
        <taxon>Bacillati</taxon>
        <taxon>Bacillota</taxon>
        <taxon>Bacilli</taxon>
        <taxon>Bacillales</taxon>
        <taxon>Paenibacillaceae</taxon>
        <taxon>Paenibacillus</taxon>
    </lineage>
</organism>
<dbReference type="GO" id="GO:0055085">
    <property type="term" value="P:transmembrane transport"/>
    <property type="evidence" value="ECO:0007669"/>
    <property type="project" value="InterPro"/>
</dbReference>
<feature type="transmembrane region" description="Helical" evidence="7">
    <location>
        <begin position="109"/>
        <end position="129"/>
    </location>
</feature>